<feature type="domain" description="N-acetyltransferase" evidence="1">
    <location>
        <begin position="13"/>
        <end position="146"/>
    </location>
</feature>
<dbReference type="SUPFAM" id="SSF55729">
    <property type="entry name" value="Acyl-CoA N-acyltransferases (Nat)"/>
    <property type="match status" value="1"/>
</dbReference>
<gene>
    <name evidence="2" type="ORF">ICL07_02385</name>
</gene>
<keyword evidence="3" id="KW-1185">Reference proteome</keyword>
<accession>A0ABR7TIB0</accession>
<reference evidence="2 3" key="1">
    <citation type="submission" date="2020-09" db="EMBL/GenBank/DDBJ databases">
        <title>Genome sequences of type strains of Chitinophaga qingshengii and Chitinophaga varians.</title>
        <authorList>
            <person name="Kittiwongwattana C."/>
        </authorList>
    </citation>
    <scope>NUCLEOTIDE SEQUENCE [LARGE SCALE GENOMIC DNA]</scope>
    <source>
        <strain evidence="2 3">JCM 30026</strain>
    </source>
</reference>
<evidence type="ECO:0000259" key="1">
    <source>
        <dbReference type="Pfam" id="PF13302"/>
    </source>
</evidence>
<dbReference type="InterPro" id="IPR016181">
    <property type="entry name" value="Acyl_CoA_acyltransferase"/>
</dbReference>
<dbReference type="EMBL" id="JACVFC010000001">
    <property type="protein sequence ID" value="MBC9929202.1"/>
    <property type="molecule type" value="Genomic_DNA"/>
</dbReference>
<protein>
    <submittedName>
        <fullName evidence="2">GNAT family N-acetyltransferase</fullName>
    </submittedName>
</protein>
<name>A0ABR7TIB0_9BACT</name>
<dbReference type="Pfam" id="PF13302">
    <property type="entry name" value="Acetyltransf_3"/>
    <property type="match status" value="1"/>
</dbReference>
<dbReference type="PANTHER" id="PTHR43610:SF1">
    <property type="entry name" value="N-ACETYLTRANSFERASE DOMAIN-CONTAINING PROTEIN"/>
    <property type="match status" value="1"/>
</dbReference>
<dbReference type="Proteomes" id="UP000659124">
    <property type="component" value="Unassembled WGS sequence"/>
</dbReference>
<dbReference type="InterPro" id="IPR000182">
    <property type="entry name" value="GNAT_dom"/>
</dbReference>
<organism evidence="2 3">
    <name type="scientific">Chitinophaga qingshengii</name>
    <dbReference type="NCBI Taxonomy" id="1569794"/>
    <lineage>
        <taxon>Bacteria</taxon>
        <taxon>Pseudomonadati</taxon>
        <taxon>Bacteroidota</taxon>
        <taxon>Chitinophagia</taxon>
        <taxon>Chitinophagales</taxon>
        <taxon>Chitinophagaceae</taxon>
        <taxon>Chitinophaga</taxon>
    </lineage>
</organism>
<sequence>MDFSIQPTLENERAILYPLQQTDFEALYEVASDPLVWEQHPNKTRWQRPAFQNYFEGAMQSGGAFRIVDKATGKTAGSSRFYDYNPSENSILIGYTFYGRESWGKGFNPSVKKLMLDYIFQYVDKVIFHVGGVNIRSQIAVTRLGAHKVKEEEVAYFGEPSRLNFVYELNKADWQAQHR</sequence>
<dbReference type="PANTHER" id="PTHR43610">
    <property type="entry name" value="BLL6696 PROTEIN"/>
    <property type="match status" value="1"/>
</dbReference>
<proteinExistence type="predicted"/>
<comment type="caution">
    <text evidence="2">The sequence shown here is derived from an EMBL/GenBank/DDBJ whole genome shotgun (WGS) entry which is preliminary data.</text>
</comment>
<evidence type="ECO:0000313" key="3">
    <source>
        <dbReference type="Proteomes" id="UP000659124"/>
    </source>
</evidence>
<dbReference type="RefSeq" id="WP_188086346.1">
    <property type="nucleotide sequence ID" value="NZ_JACVFC010000001.1"/>
</dbReference>
<evidence type="ECO:0000313" key="2">
    <source>
        <dbReference type="EMBL" id="MBC9929202.1"/>
    </source>
</evidence>
<dbReference type="Gene3D" id="3.40.630.30">
    <property type="match status" value="1"/>
</dbReference>